<dbReference type="PANTHER" id="PTHR10039">
    <property type="entry name" value="AMELOGENIN"/>
    <property type="match status" value="1"/>
</dbReference>
<dbReference type="InterPro" id="IPR056884">
    <property type="entry name" value="NPHP3-like_N"/>
</dbReference>
<evidence type="ECO:0000313" key="4">
    <source>
        <dbReference type="Proteomes" id="UP001628179"/>
    </source>
</evidence>
<dbReference type="GeneID" id="98177300"/>
<dbReference type="RefSeq" id="XP_070918078.1">
    <property type="nucleotide sequence ID" value="XM_071061977.1"/>
</dbReference>
<dbReference type="PANTHER" id="PTHR10039:SF5">
    <property type="entry name" value="NACHT DOMAIN-CONTAINING PROTEIN"/>
    <property type="match status" value="1"/>
</dbReference>
<gene>
    <name evidence="3" type="ORF">MFIFM68171_06557</name>
</gene>
<reference evidence="3 4" key="1">
    <citation type="submission" date="2024-09" db="EMBL/GenBank/DDBJ databases">
        <title>Itraconazole resistance in Madurella fahalii resulting from another homologue of gene encoding cytochrome P450 14-alpha sterol demethylase (CYP51).</title>
        <authorList>
            <person name="Yoshioka I."/>
            <person name="Fahal A.H."/>
            <person name="Kaneko S."/>
            <person name="Yaguchi T."/>
        </authorList>
    </citation>
    <scope>NUCLEOTIDE SEQUENCE [LARGE SCALE GENOMIC DNA]</scope>
    <source>
        <strain evidence="3 4">IFM 68171</strain>
    </source>
</reference>
<feature type="domain" description="Nephrocystin 3-like N-terminal" evidence="2">
    <location>
        <begin position="294"/>
        <end position="466"/>
    </location>
</feature>
<keyword evidence="4" id="KW-1185">Reference proteome</keyword>
<dbReference type="InterPro" id="IPR027417">
    <property type="entry name" value="P-loop_NTPase"/>
</dbReference>
<name>A0ABQ0GF42_9PEZI</name>
<dbReference type="SUPFAM" id="SSF52540">
    <property type="entry name" value="P-loop containing nucleoside triphosphate hydrolases"/>
    <property type="match status" value="1"/>
</dbReference>
<proteinExistence type="predicted"/>
<dbReference type="Proteomes" id="UP001628179">
    <property type="component" value="Unassembled WGS sequence"/>
</dbReference>
<accession>A0ABQ0GF42</accession>
<sequence>MDPISAFQLAAAVIGVVDFGARVLSETREIYHSASGRTARDVELSTLAQELSGLGAQLQSRIPHSSTPLVGAEATLVDLSQRCMDASDRLNKAISDLRCNTSGTGRISTAAGSFASALKTVWKGSEIESLRESLAEIRSQMTLAILVCVLSRQETRKDDQRHTDLGGRLDQIAQKLDHRDGPAHQFARELIQVMSQERMTQVSQRNEHLIQILWSIDWNSWVGSRNGEPVVNFPQPANPLPAGDLPIDMKILSSLSFAEINAREEAISEAHAATFQWLFGDQETDENGDSISWPSFPLWLRETAGSLYWITGKPGSGKSTLMKFIFENPQLRSCLGDYAGDLPLLLAGFFFWNPGTGMQKSREGLLRTLLYECLMARRDLIPTVAPRRWALYNLLGGDARAPEWTWRELTETFETLCAYHGKLFRLAVFIDGLDEFDGAEKFPEVLLGWTRDIVQRHGIKVCVSSRPWNTFTDAFRHDRSLSMQDLSRRDIRRFVHAEFDHNPAFTVLREVFPAEADKLLKDIVEKAEGVFLWVSLVVRSLLSTLIDTPSIPHLQKVLAETPGDIMGLYDSIWKSIPPDKRTSASNIFQLFEAQWSGSDPPMDSWFLSAVIFWLAYEGPAVRASTVLDDAKREGIPKLLKRLLDGHTRGLLEVASGQVVALHRSVADWMKDEKTWAEIRQQISVDFNPGLELLEAILVDAPFNRKMKHPREPDIIAFCEGMFRQARLACVGPNINEHRLIQTLDSINKFISDKAAESHRNGMLEPEITFRSNDPNWDQFSSCGWPTILFLSRLRNPPEVCFSGLAAASGIVPYVKAKVKAYPDLLVPKQDRESLLESAIFPVKREYTDNFITGYIYFPPLVDSKDQRLEIIRFLLDTSVVRYKTSAGKSLYGAVSHVRSHCKGDLSMDDALWYTKVIQMMEEHGQDYARRPPCQKVQGEEKFRNIQAD</sequence>
<keyword evidence="1" id="KW-0677">Repeat</keyword>
<comment type="caution">
    <text evidence="3">The sequence shown here is derived from an EMBL/GenBank/DDBJ whole genome shotgun (WGS) entry which is preliminary data.</text>
</comment>
<dbReference type="EMBL" id="BAAFSV010000003">
    <property type="protein sequence ID" value="GAB1316347.1"/>
    <property type="molecule type" value="Genomic_DNA"/>
</dbReference>
<evidence type="ECO:0000313" key="3">
    <source>
        <dbReference type="EMBL" id="GAB1316347.1"/>
    </source>
</evidence>
<evidence type="ECO:0000256" key="1">
    <source>
        <dbReference type="ARBA" id="ARBA00022737"/>
    </source>
</evidence>
<protein>
    <recommendedName>
        <fullName evidence="2">Nephrocystin 3-like N-terminal domain-containing protein</fullName>
    </recommendedName>
</protein>
<evidence type="ECO:0000259" key="2">
    <source>
        <dbReference type="Pfam" id="PF24883"/>
    </source>
</evidence>
<organism evidence="3 4">
    <name type="scientific">Madurella fahalii</name>
    <dbReference type="NCBI Taxonomy" id="1157608"/>
    <lineage>
        <taxon>Eukaryota</taxon>
        <taxon>Fungi</taxon>
        <taxon>Dikarya</taxon>
        <taxon>Ascomycota</taxon>
        <taxon>Pezizomycotina</taxon>
        <taxon>Sordariomycetes</taxon>
        <taxon>Sordariomycetidae</taxon>
        <taxon>Sordariales</taxon>
        <taxon>Sordariales incertae sedis</taxon>
        <taxon>Madurella</taxon>
    </lineage>
</organism>
<dbReference type="Pfam" id="PF24883">
    <property type="entry name" value="NPHP3_N"/>
    <property type="match status" value="1"/>
</dbReference>